<protein>
    <recommendedName>
        <fullName evidence="2">MalT-like TPR region domain-containing protein</fullName>
    </recommendedName>
</protein>
<organism evidence="1">
    <name type="scientific">marine sediment metagenome</name>
    <dbReference type="NCBI Taxonomy" id="412755"/>
    <lineage>
        <taxon>unclassified sequences</taxon>
        <taxon>metagenomes</taxon>
        <taxon>ecological metagenomes</taxon>
    </lineage>
</organism>
<gene>
    <name evidence="1" type="ORF">S03H2_11696</name>
</gene>
<dbReference type="EMBL" id="BARU01005959">
    <property type="protein sequence ID" value="GAH43604.1"/>
    <property type="molecule type" value="Genomic_DNA"/>
</dbReference>
<evidence type="ECO:0000313" key="1">
    <source>
        <dbReference type="EMBL" id="GAH43604.1"/>
    </source>
</evidence>
<comment type="caution">
    <text evidence="1">The sequence shown here is derived from an EMBL/GenBank/DDBJ whole genome shotgun (WGS) entry which is preliminary data.</text>
</comment>
<reference evidence="1" key="1">
    <citation type="journal article" date="2014" name="Front. Microbiol.">
        <title>High frequency of phylogenetically diverse reductive dehalogenase-homologous genes in deep subseafloor sedimentary metagenomes.</title>
        <authorList>
            <person name="Kawai M."/>
            <person name="Futagami T."/>
            <person name="Toyoda A."/>
            <person name="Takaki Y."/>
            <person name="Nishi S."/>
            <person name="Hori S."/>
            <person name="Arai W."/>
            <person name="Tsubouchi T."/>
            <person name="Morono Y."/>
            <person name="Uchiyama I."/>
            <person name="Ito T."/>
            <person name="Fujiyama A."/>
            <person name="Inagaki F."/>
            <person name="Takami H."/>
        </authorList>
    </citation>
    <scope>NUCLEOTIDE SEQUENCE</scope>
    <source>
        <strain evidence="1">Expedition CK06-06</strain>
    </source>
</reference>
<name>X1GPR7_9ZZZZ</name>
<accession>X1GPR7</accession>
<proteinExistence type="predicted"/>
<evidence type="ECO:0008006" key="2">
    <source>
        <dbReference type="Google" id="ProtNLM"/>
    </source>
</evidence>
<sequence length="167" mass="19317">MGQSLEEIYSQTEDMIVKGDYISALNVIEKTEQISDIPLGSKLKFQLLKARILLDLGEYQKSLVLSINTFQESEIICERVTMIDSKIAVIASMRHLGQFKEANKIVMEAEILIAETEESYKADLKLQKARLLFNKGIFFPKTLHLDMMLLKEIDFPEVVESFYFDWR</sequence>
<dbReference type="AlphaFoldDB" id="X1GPR7"/>